<evidence type="ECO:0000256" key="4">
    <source>
        <dbReference type="ARBA" id="ARBA00023136"/>
    </source>
</evidence>
<reference evidence="7" key="1">
    <citation type="submission" date="2016-03" db="EMBL/GenBank/DDBJ databases">
        <title>Updated assembly of Pseudogymnoascus destructans, the fungus causing white-nose syndrome of bats.</title>
        <authorList>
            <person name="Palmer J.M."/>
            <person name="Drees K.P."/>
            <person name="Foster J.T."/>
            <person name="Lindner D.L."/>
        </authorList>
    </citation>
    <scope>NUCLEOTIDE SEQUENCE [LARGE SCALE GENOMIC DNA]</scope>
    <source>
        <strain evidence="7">20631-21</strain>
    </source>
</reference>
<comment type="subcellular location">
    <subcellularLocation>
        <location evidence="1">Membrane</location>
        <topology evidence="1">Multi-pass membrane protein</topology>
    </subcellularLocation>
</comment>
<feature type="compositionally biased region" description="Basic and acidic residues" evidence="5">
    <location>
        <begin position="105"/>
        <end position="115"/>
    </location>
</feature>
<feature type="compositionally biased region" description="Low complexity" evidence="5">
    <location>
        <begin position="122"/>
        <end position="133"/>
    </location>
</feature>
<feature type="region of interest" description="Disordered" evidence="5">
    <location>
        <begin position="82"/>
        <end position="135"/>
    </location>
</feature>
<dbReference type="eggNOG" id="KOG2922">
    <property type="taxonomic scope" value="Eukaryota"/>
</dbReference>
<evidence type="ECO:0000256" key="1">
    <source>
        <dbReference type="ARBA" id="ARBA00004141"/>
    </source>
</evidence>
<dbReference type="PANTHER" id="PTHR12570:SF65">
    <property type="entry name" value="MAGNESIUM TRANSPORTER NIPA9-RELATED"/>
    <property type="match status" value="1"/>
</dbReference>
<dbReference type="Pfam" id="PF05653">
    <property type="entry name" value="Mg_trans_NIPA"/>
    <property type="match status" value="1"/>
</dbReference>
<feature type="transmembrane region" description="Helical" evidence="6">
    <location>
        <begin position="144"/>
        <end position="164"/>
    </location>
</feature>
<evidence type="ECO:0000313" key="7">
    <source>
        <dbReference type="EMBL" id="OAF63060.1"/>
    </source>
</evidence>
<dbReference type="RefSeq" id="XP_024328330.1">
    <property type="nucleotide sequence ID" value="XM_024464289.1"/>
</dbReference>
<dbReference type="AlphaFoldDB" id="A0A177AML9"/>
<feature type="transmembrane region" description="Helical" evidence="6">
    <location>
        <begin position="199"/>
        <end position="216"/>
    </location>
</feature>
<dbReference type="GO" id="GO:0015095">
    <property type="term" value="F:magnesium ion transmembrane transporter activity"/>
    <property type="evidence" value="ECO:0007669"/>
    <property type="project" value="InterPro"/>
</dbReference>
<dbReference type="EMBL" id="KV441386">
    <property type="protein sequence ID" value="OAF63060.1"/>
    <property type="molecule type" value="Genomic_DNA"/>
</dbReference>
<evidence type="ECO:0000256" key="6">
    <source>
        <dbReference type="SAM" id="Phobius"/>
    </source>
</evidence>
<gene>
    <name evidence="7" type="ORF">VC83_00601</name>
</gene>
<dbReference type="InterPro" id="IPR037185">
    <property type="entry name" value="EmrE-like"/>
</dbReference>
<accession>A0A177AML9</accession>
<dbReference type="Proteomes" id="UP000077154">
    <property type="component" value="Unassembled WGS sequence"/>
</dbReference>
<proteinExistence type="predicted"/>
<dbReference type="InterPro" id="IPR008521">
    <property type="entry name" value="Mg_trans_NIPA"/>
</dbReference>
<feature type="transmembrane region" description="Helical" evidence="6">
    <location>
        <begin position="362"/>
        <end position="380"/>
    </location>
</feature>
<feature type="transmembrane region" description="Helical" evidence="6">
    <location>
        <begin position="263"/>
        <end position="279"/>
    </location>
</feature>
<sequence length="683" mass="74879">MFISNPDVAAITATVTPFLNRDAVLHHIASRSFFSDGEGDTPIQRWSSLIGIISSIVGNILISFALNIQRYAHIRIHKEAEEKKRQHRQVSDRYGTADGSWAGRNGHEETERLRGSFDSPKSGSESGGDSNDNVEQQSYLKSPYWWVGIVLMTIGETGNFLAYGFAPASIVSPLGVVALISNCVIAPILLKEEFRLRDFWGIVVSVLGAVTVVLSAEQEEKKLGPHEVIGAITTMEFEIYMAVTIGVMFMLAWASPKYGNKTILIDLGLVALFGAYTVLSTKGVSSMLSTSFWDAFTNPITYALAVVLIGTAVMQIKYINRALQRFDSTQVIPVQFVLFTISVIIGSAVLYRDFESTSPGRAVKFVGGCLLTFFGVFLITSGRVIHDDLSSDINSEDEAESISLANHDDRRASYYNESTQRASMSRARPSHELLINGEAVESDDGFPADDISRRSSRISYAHRSRPMSSSYYTTSQTLVPGSAPAAHPLDSASLAALPSTSEAPPDRPVRPPITRLISQNEFGQPRSDTAVLRPMTPARHSTGKPMISGPFISPLSSSVVADTVRRSTDMYGSRRRPRLDLQQTRSRERRDSMEGLLTSEQNSSTKASRVVDRHSYAEDGDFGNGRRSLEIPFEESGGSGRRRAQSLGQRLGGFLRSLGGTAPTTPEVEQEAEDLERLAREQD</sequence>
<feature type="transmembrane region" description="Helical" evidence="6">
    <location>
        <begin position="228"/>
        <end position="251"/>
    </location>
</feature>
<dbReference type="OrthoDB" id="165382at2759"/>
<dbReference type="SUPFAM" id="SSF103481">
    <property type="entry name" value="Multidrug resistance efflux transporter EmrE"/>
    <property type="match status" value="1"/>
</dbReference>
<dbReference type="VEuPathDB" id="FungiDB:GMDG_00665"/>
<feature type="region of interest" description="Disordered" evidence="5">
    <location>
        <begin position="567"/>
        <end position="683"/>
    </location>
</feature>
<feature type="transmembrane region" description="Helical" evidence="6">
    <location>
        <begin position="331"/>
        <end position="350"/>
    </location>
</feature>
<keyword evidence="4 6" id="KW-0472">Membrane</keyword>
<feature type="compositionally biased region" description="Polar residues" evidence="5">
    <location>
        <begin position="598"/>
        <end position="607"/>
    </location>
</feature>
<evidence type="ECO:0000256" key="3">
    <source>
        <dbReference type="ARBA" id="ARBA00022989"/>
    </source>
</evidence>
<dbReference type="PANTHER" id="PTHR12570">
    <property type="match status" value="1"/>
</dbReference>
<keyword evidence="2 6" id="KW-0812">Transmembrane</keyword>
<evidence type="ECO:0008006" key="8">
    <source>
        <dbReference type="Google" id="ProtNLM"/>
    </source>
</evidence>
<name>A0A177AML9_9PEZI</name>
<protein>
    <recommendedName>
        <fullName evidence="8">NIPA-like protein 2</fullName>
    </recommendedName>
</protein>
<organism evidence="7">
    <name type="scientific">Pseudogymnoascus destructans</name>
    <dbReference type="NCBI Taxonomy" id="655981"/>
    <lineage>
        <taxon>Eukaryota</taxon>
        <taxon>Fungi</taxon>
        <taxon>Dikarya</taxon>
        <taxon>Ascomycota</taxon>
        <taxon>Pezizomycotina</taxon>
        <taxon>Leotiomycetes</taxon>
        <taxon>Thelebolales</taxon>
        <taxon>Thelebolaceae</taxon>
        <taxon>Pseudogymnoascus</taxon>
    </lineage>
</organism>
<feature type="transmembrane region" description="Helical" evidence="6">
    <location>
        <begin position="46"/>
        <end position="68"/>
    </location>
</feature>
<evidence type="ECO:0000256" key="2">
    <source>
        <dbReference type="ARBA" id="ARBA00022692"/>
    </source>
</evidence>
<evidence type="ECO:0000256" key="5">
    <source>
        <dbReference type="SAM" id="MobiDB-lite"/>
    </source>
</evidence>
<dbReference type="GO" id="GO:0016020">
    <property type="term" value="C:membrane"/>
    <property type="evidence" value="ECO:0007669"/>
    <property type="project" value="UniProtKB-SubCell"/>
</dbReference>
<dbReference type="GeneID" id="36283695"/>
<feature type="transmembrane region" description="Helical" evidence="6">
    <location>
        <begin position="299"/>
        <end position="319"/>
    </location>
</feature>
<keyword evidence="3 6" id="KW-1133">Transmembrane helix</keyword>